<dbReference type="GO" id="GO:0016042">
    <property type="term" value="P:lipid catabolic process"/>
    <property type="evidence" value="ECO:0007669"/>
    <property type="project" value="UniProtKB-UniRule"/>
</dbReference>
<dbReference type="RefSeq" id="WP_189134877.1">
    <property type="nucleotide sequence ID" value="NZ_BMMS01000033.1"/>
</dbReference>
<proteinExistence type="predicted"/>
<feature type="short sequence motif" description="GXSXG" evidence="4">
    <location>
        <begin position="86"/>
        <end position="90"/>
    </location>
</feature>
<keyword evidence="3 4" id="KW-0443">Lipid metabolism</keyword>
<dbReference type="PROSITE" id="PS51635">
    <property type="entry name" value="PNPLA"/>
    <property type="match status" value="1"/>
</dbReference>
<dbReference type="InterPro" id="IPR050301">
    <property type="entry name" value="NTE"/>
</dbReference>
<evidence type="ECO:0000256" key="5">
    <source>
        <dbReference type="SAM" id="MobiDB-lite"/>
    </source>
</evidence>
<evidence type="ECO:0000256" key="1">
    <source>
        <dbReference type="ARBA" id="ARBA00022801"/>
    </source>
</evidence>
<keyword evidence="2 4" id="KW-0442">Lipid degradation</keyword>
<evidence type="ECO:0000313" key="7">
    <source>
        <dbReference type="EMBL" id="GGO97366.1"/>
    </source>
</evidence>
<dbReference type="PANTHER" id="PTHR14226">
    <property type="entry name" value="NEUROPATHY TARGET ESTERASE/SWISS CHEESE D.MELANOGASTER"/>
    <property type="match status" value="1"/>
</dbReference>
<feature type="region of interest" description="Disordered" evidence="5">
    <location>
        <begin position="1"/>
        <end position="50"/>
    </location>
</feature>
<evidence type="ECO:0000259" key="6">
    <source>
        <dbReference type="PROSITE" id="PS51635"/>
    </source>
</evidence>
<reference evidence="7" key="1">
    <citation type="journal article" date="2014" name="Int. J. Syst. Evol. Microbiol.">
        <title>Complete genome sequence of Corynebacterium casei LMG S-19264T (=DSM 44701T), isolated from a smear-ripened cheese.</title>
        <authorList>
            <consortium name="US DOE Joint Genome Institute (JGI-PGF)"/>
            <person name="Walter F."/>
            <person name="Albersmeier A."/>
            <person name="Kalinowski J."/>
            <person name="Ruckert C."/>
        </authorList>
    </citation>
    <scope>NUCLEOTIDE SEQUENCE</scope>
    <source>
        <strain evidence="7">CGMCC 4.7201</strain>
    </source>
</reference>
<evidence type="ECO:0000256" key="2">
    <source>
        <dbReference type="ARBA" id="ARBA00022963"/>
    </source>
</evidence>
<sequence length="359" mass="37386">MTTSAEGVSEPEADKPGAARAAARAGAEAGAKAGVRAASRSRGPRPRRGLVLGGGGTLGAAWAIGALCALEEATGWDPRSADVIVGTSAGSILGALLSSGVSPCELRDHQRGTPLTSGPLSGLLFDYDTATGGPLPPPPRLGIGSPSLLRRTVRHPRSYPFQTVVSAFLPTGRATMDGIGVLLAALGPVEDWPDHAGLRMVAVDYDTGERVAFGAPEAPAAGVGEAVLASCAIPGWFVPVTIDGHRYVDGGTWSATSIDLLLGHEMDEVYVLAPMASRDLDQPRSLPARVERRYRRSVTRKMLREAKALEEEGARVELVVPGPQDLTVMGANMMDPVHRLRVLETSLRTSAAALRAATA</sequence>
<feature type="domain" description="PNPLA" evidence="6">
    <location>
        <begin position="50"/>
        <end position="262"/>
    </location>
</feature>
<name>A0A917ZXK1_9ACTN</name>
<comment type="caution">
    <text evidence="7">The sequence shown here is derived from an EMBL/GenBank/DDBJ whole genome shotgun (WGS) entry which is preliminary data.</text>
</comment>
<keyword evidence="8" id="KW-1185">Reference proteome</keyword>
<dbReference type="InterPro" id="IPR016035">
    <property type="entry name" value="Acyl_Trfase/lysoPLipase"/>
</dbReference>
<dbReference type="Proteomes" id="UP000641932">
    <property type="component" value="Unassembled WGS sequence"/>
</dbReference>
<dbReference type="GO" id="GO:0016787">
    <property type="term" value="F:hydrolase activity"/>
    <property type="evidence" value="ECO:0007669"/>
    <property type="project" value="UniProtKB-UniRule"/>
</dbReference>
<feature type="short sequence motif" description="DGA/G" evidence="4">
    <location>
        <begin position="249"/>
        <end position="251"/>
    </location>
</feature>
<evidence type="ECO:0000313" key="8">
    <source>
        <dbReference type="Proteomes" id="UP000641932"/>
    </source>
</evidence>
<dbReference type="SUPFAM" id="SSF52151">
    <property type="entry name" value="FabD/lysophospholipase-like"/>
    <property type="match status" value="1"/>
</dbReference>
<feature type="active site" description="Nucleophile" evidence="4">
    <location>
        <position position="88"/>
    </location>
</feature>
<protein>
    <submittedName>
        <fullName evidence="7">Patatin</fullName>
    </submittedName>
</protein>
<gene>
    <name evidence="7" type="ORF">GCM10012280_59020</name>
</gene>
<evidence type="ECO:0000256" key="3">
    <source>
        <dbReference type="ARBA" id="ARBA00023098"/>
    </source>
</evidence>
<dbReference type="Pfam" id="PF01734">
    <property type="entry name" value="Patatin"/>
    <property type="match status" value="1"/>
</dbReference>
<dbReference type="PANTHER" id="PTHR14226:SF57">
    <property type="entry name" value="BLR7027 PROTEIN"/>
    <property type="match status" value="1"/>
</dbReference>
<dbReference type="Gene3D" id="3.40.1090.10">
    <property type="entry name" value="Cytosolic phospholipase A2 catalytic domain"/>
    <property type="match status" value="2"/>
</dbReference>
<feature type="short sequence motif" description="GXGXXG" evidence="4">
    <location>
        <begin position="54"/>
        <end position="59"/>
    </location>
</feature>
<dbReference type="InterPro" id="IPR002641">
    <property type="entry name" value="PNPLA_dom"/>
</dbReference>
<dbReference type="EMBL" id="BMMS01000033">
    <property type="protein sequence ID" value="GGO97366.1"/>
    <property type="molecule type" value="Genomic_DNA"/>
</dbReference>
<reference evidence="7" key="2">
    <citation type="submission" date="2020-09" db="EMBL/GenBank/DDBJ databases">
        <authorList>
            <person name="Sun Q."/>
            <person name="Zhou Y."/>
        </authorList>
    </citation>
    <scope>NUCLEOTIDE SEQUENCE</scope>
    <source>
        <strain evidence="7">CGMCC 4.7201</strain>
    </source>
</reference>
<evidence type="ECO:0000256" key="4">
    <source>
        <dbReference type="PROSITE-ProRule" id="PRU01161"/>
    </source>
</evidence>
<accession>A0A917ZXK1</accession>
<feature type="compositionally biased region" description="Low complexity" evidence="5">
    <location>
        <begin position="18"/>
        <end position="41"/>
    </location>
</feature>
<dbReference type="AlphaFoldDB" id="A0A917ZXK1"/>
<organism evidence="7 8">
    <name type="scientific">Wenjunlia tyrosinilytica</name>
    <dbReference type="NCBI Taxonomy" id="1544741"/>
    <lineage>
        <taxon>Bacteria</taxon>
        <taxon>Bacillati</taxon>
        <taxon>Actinomycetota</taxon>
        <taxon>Actinomycetes</taxon>
        <taxon>Kitasatosporales</taxon>
        <taxon>Streptomycetaceae</taxon>
        <taxon>Wenjunlia</taxon>
    </lineage>
</organism>
<feature type="active site" description="Proton acceptor" evidence="4">
    <location>
        <position position="249"/>
    </location>
</feature>
<keyword evidence="1 4" id="KW-0378">Hydrolase</keyword>